<name>A0ACC2CUI8_DIPCM</name>
<organism evidence="1 2">
    <name type="scientific">Diphasiastrum complanatum</name>
    <name type="common">Issler's clubmoss</name>
    <name type="synonym">Lycopodium complanatum</name>
    <dbReference type="NCBI Taxonomy" id="34168"/>
    <lineage>
        <taxon>Eukaryota</taxon>
        <taxon>Viridiplantae</taxon>
        <taxon>Streptophyta</taxon>
        <taxon>Embryophyta</taxon>
        <taxon>Tracheophyta</taxon>
        <taxon>Lycopodiopsida</taxon>
        <taxon>Lycopodiales</taxon>
        <taxon>Lycopodiaceae</taxon>
        <taxon>Lycopodioideae</taxon>
        <taxon>Diphasiastrum</taxon>
    </lineage>
</organism>
<keyword evidence="2" id="KW-1185">Reference proteome</keyword>
<evidence type="ECO:0000313" key="2">
    <source>
        <dbReference type="Proteomes" id="UP001162992"/>
    </source>
</evidence>
<dbReference type="Proteomes" id="UP001162992">
    <property type="component" value="Chromosome 9"/>
</dbReference>
<protein>
    <submittedName>
        <fullName evidence="1">Uncharacterized protein</fullName>
    </submittedName>
</protein>
<dbReference type="EMBL" id="CM055100">
    <property type="protein sequence ID" value="KAJ7545327.1"/>
    <property type="molecule type" value="Genomic_DNA"/>
</dbReference>
<evidence type="ECO:0000313" key="1">
    <source>
        <dbReference type="EMBL" id="KAJ7545327.1"/>
    </source>
</evidence>
<comment type="caution">
    <text evidence="1">The sequence shown here is derived from an EMBL/GenBank/DDBJ whole genome shotgun (WGS) entry which is preliminary data.</text>
</comment>
<proteinExistence type="predicted"/>
<sequence length="121" mass="13573">MAAFSHMVIWLLHATPISHHQALHSVEEFKHLATPFASLLFIELPLLTEGLHREIHRTGDSFICCLLGTSMGHFLLTNLLLDNIIATAKKYGIEGMTIIVSSNAHFLIKALDLKTMNDQKR</sequence>
<gene>
    <name evidence="1" type="ORF">O6H91_09G115200</name>
</gene>
<accession>A0ACC2CUI8</accession>
<reference evidence="2" key="1">
    <citation type="journal article" date="2024" name="Proc. Natl. Acad. Sci. U.S.A.">
        <title>Extraordinary preservation of gene collinearity over three hundred million years revealed in homosporous lycophytes.</title>
        <authorList>
            <person name="Li C."/>
            <person name="Wickell D."/>
            <person name="Kuo L.Y."/>
            <person name="Chen X."/>
            <person name="Nie B."/>
            <person name="Liao X."/>
            <person name="Peng D."/>
            <person name="Ji J."/>
            <person name="Jenkins J."/>
            <person name="Williams M."/>
            <person name="Shu S."/>
            <person name="Plott C."/>
            <person name="Barry K."/>
            <person name="Rajasekar S."/>
            <person name="Grimwood J."/>
            <person name="Han X."/>
            <person name="Sun S."/>
            <person name="Hou Z."/>
            <person name="He W."/>
            <person name="Dai G."/>
            <person name="Sun C."/>
            <person name="Schmutz J."/>
            <person name="Leebens-Mack J.H."/>
            <person name="Li F.W."/>
            <person name="Wang L."/>
        </authorList>
    </citation>
    <scope>NUCLEOTIDE SEQUENCE [LARGE SCALE GENOMIC DNA]</scope>
    <source>
        <strain evidence="2">cv. PW_Plant_1</strain>
    </source>
</reference>